<evidence type="ECO:0000256" key="5">
    <source>
        <dbReference type="PROSITE-ProRule" id="PRU10141"/>
    </source>
</evidence>
<dbReference type="PANTHER" id="PTHR43289">
    <property type="entry name" value="MITOGEN-ACTIVATED PROTEIN KINASE KINASE KINASE 20-RELATED"/>
    <property type="match status" value="1"/>
</dbReference>
<dbReference type="InterPro" id="IPR017441">
    <property type="entry name" value="Protein_kinase_ATP_BS"/>
</dbReference>
<keyword evidence="6" id="KW-0472">Membrane</keyword>
<proteinExistence type="predicted"/>
<dbReference type="EMBL" id="CP027860">
    <property type="protein sequence ID" value="AVP98408.1"/>
    <property type="molecule type" value="Genomic_DNA"/>
</dbReference>
<keyword evidence="4 5" id="KW-0067">ATP-binding</keyword>
<reference evidence="8 9" key="1">
    <citation type="submission" date="2018-03" db="EMBL/GenBank/DDBJ databases">
        <title>Ahniella affigens gen. nov., sp. nov., a gammaproteobacterium isolated from sandy soil near a stream.</title>
        <authorList>
            <person name="Ko Y."/>
            <person name="Kim J.-H."/>
        </authorList>
    </citation>
    <scope>NUCLEOTIDE SEQUENCE [LARGE SCALE GENOMIC DNA]</scope>
    <source>
        <strain evidence="8 9">D13</strain>
    </source>
</reference>
<dbReference type="SMART" id="SM00220">
    <property type="entry name" value="S_TKc"/>
    <property type="match status" value="1"/>
</dbReference>
<dbReference type="Pfam" id="PF13424">
    <property type="entry name" value="TPR_12"/>
    <property type="match status" value="2"/>
</dbReference>
<dbReference type="Pfam" id="PF00069">
    <property type="entry name" value="Pkinase"/>
    <property type="match status" value="1"/>
</dbReference>
<dbReference type="Gene3D" id="3.30.200.20">
    <property type="entry name" value="Phosphorylase Kinase, domain 1"/>
    <property type="match status" value="1"/>
</dbReference>
<organism evidence="8 9">
    <name type="scientific">Ahniella affigens</name>
    <dbReference type="NCBI Taxonomy" id="2021234"/>
    <lineage>
        <taxon>Bacteria</taxon>
        <taxon>Pseudomonadati</taxon>
        <taxon>Pseudomonadota</taxon>
        <taxon>Gammaproteobacteria</taxon>
        <taxon>Lysobacterales</taxon>
        <taxon>Rhodanobacteraceae</taxon>
        <taxon>Ahniella</taxon>
    </lineage>
</organism>
<dbReference type="InterPro" id="IPR011990">
    <property type="entry name" value="TPR-like_helical_dom_sf"/>
</dbReference>
<sequence length="880" mass="96093">MTVMARALAMFDDFVDLPTTERQQALAALRDQDPALHRELARLLVYADTSSGILDRGFVATPPQTPDALRARATQAGDCIGGFTLRSLLGRGGMGEVWLAERSHDGFRQRVALKLLHIGLTHPDLKRRFQQECRILAQLSHPRIAAFIDGGISADGRPWYAMAFVEGEPLNDYVARVQPDVRARVRLLLEASEALSHAQAQLIVHRDLKPSNILVDATGHAHLLDFGIAKLLDAEDPDEHETATGLRALSPAYAAPEQVFGQRIGTATDVYALGLVLFELLSGQLPHQRRGARLEVLADLVRSEQFPAPSALLRKQPGQLTATINGAIDHDLDIIALKATQSEPERRYPNAQSFTEDLQRWLDGRPIRAQADTATYRLRKFVGRHRLAVGSAMVTVLGLIVGLALALWQADAARQARAHAEASKQQAEQALTVTTEAEARTQRVKQFMMDTFIMNDPMQAPGDRPASLADAFDQAMVRIDSLTDDPKLQVDLWDDFGEIRAGQGRFADAAVLFDKSLAQARRIYPANHPVIAEGLVNRGVVESYAGNSRAAAPYIEEAVAILDVPGAKQDQDLSNALQALAGVREAEGRRADSLAIMGRVVALTKRMQPVNELDLGVALFNYATALHNASRIDEAEPIANEAITVTRRAMGDQAPNLILMLSLKALIDYRRGRLDDAVRTNEEKLAIARKNFPAAHPWTADALVDVGFDRVEAGDTTRGIADLDAAIAMYDELGSPLVLHPLRMRALATLWEFGPKAARPFLDRGAAICTEQAITHLQCDIIRANRAGVMAMLGDGEAALVEADLALAGLAERGASEQAEQAQGLEGRARALTALGRHAEAVATQQQALTVISKWYPEGHPERKRVQKNLERIKQAREAK</sequence>
<feature type="domain" description="Protein kinase" evidence="7">
    <location>
        <begin position="83"/>
        <end position="362"/>
    </location>
</feature>
<dbReference type="Gene3D" id="1.25.40.10">
    <property type="entry name" value="Tetratricopeptide repeat domain"/>
    <property type="match status" value="3"/>
</dbReference>
<keyword evidence="9" id="KW-1185">Reference proteome</keyword>
<dbReference type="InterPro" id="IPR000719">
    <property type="entry name" value="Prot_kinase_dom"/>
</dbReference>
<keyword evidence="6" id="KW-0812">Transmembrane</keyword>
<accession>A0A2P1PU92</accession>
<dbReference type="RefSeq" id="WP_106892329.1">
    <property type="nucleotide sequence ID" value="NZ_CP027860.1"/>
</dbReference>
<dbReference type="PROSITE" id="PS00107">
    <property type="entry name" value="PROTEIN_KINASE_ATP"/>
    <property type="match status" value="1"/>
</dbReference>
<dbReference type="Gene3D" id="1.10.510.10">
    <property type="entry name" value="Transferase(Phosphotransferase) domain 1"/>
    <property type="match status" value="1"/>
</dbReference>
<keyword evidence="3" id="KW-0418">Kinase</keyword>
<evidence type="ECO:0000259" key="7">
    <source>
        <dbReference type="PROSITE" id="PS50011"/>
    </source>
</evidence>
<protein>
    <recommendedName>
        <fullName evidence="7">Protein kinase domain-containing protein</fullName>
    </recommendedName>
</protein>
<dbReference type="InterPro" id="IPR011009">
    <property type="entry name" value="Kinase-like_dom_sf"/>
</dbReference>
<gene>
    <name evidence="8" type="ORF">C7S18_14965</name>
</gene>
<dbReference type="PROSITE" id="PS50011">
    <property type="entry name" value="PROTEIN_KINASE_DOM"/>
    <property type="match status" value="1"/>
</dbReference>
<dbReference type="SUPFAM" id="SSF56112">
    <property type="entry name" value="Protein kinase-like (PK-like)"/>
    <property type="match status" value="1"/>
</dbReference>
<keyword evidence="2 5" id="KW-0547">Nucleotide-binding</keyword>
<dbReference type="KEGG" id="xba:C7S18_14965"/>
<evidence type="ECO:0000313" key="8">
    <source>
        <dbReference type="EMBL" id="AVP98408.1"/>
    </source>
</evidence>
<dbReference type="GO" id="GO:0005524">
    <property type="term" value="F:ATP binding"/>
    <property type="evidence" value="ECO:0007669"/>
    <property type="project" value="UniProtKB-UniRule"/>
</dbReference>
<evidence type="ECO:0000313" key="9">
    <source>
        <dbReference type="Proteomes" id="UP000241074"/>
    </source>
</evidence>
<evidence type="ECO:0000256" key="6">
    <source>
        <dbReference type="SAM" id="Phobius"/>
    </source>
</evidence>
<dbReference type="SMART" id="SM00028">
    <property type="entry name" value="TPR"/>
    <property type="match status" value="5"/>
</dbReference>
<reference evidence="8 9" key="2">
    <citation type="submission" date="2018-03" db="EMBL/GenBank/DDBJ databases">
        <authorList>
            <person name="Keele B.F."/>
        </authorList>
    </citation>
    <scope>NUCLEOTIDE SEQUENCE [LARGE SCALE GENOMIC DNA]</scope>
    <source>
        <strain evidence="8 9">D13</strain>
    </source>
</reference>
<dbReference type="Proteomes" id="UP000241074">
    <property type="component" value="Chromosome"/>
</dbReference>
<dbReference type="PROSITE" id="PS00108">
    <property type="entry name" value="PROTEIN_KINASE_ST"/>
    <property type="match status" value="1"/>
</dbReference>
<feature type="binding site" evidence="5">
    <location>
        <position position="114"/>
    </location>
    <ligand>
        <name>ATP</name>
        <dbReference type="ChEBI" id="CHEBI:30616"/>
    </ligand>
</feature>
<evidence type="ECO:0000256" key="4">
    <source>
        <dbReference type="ARBA" id="ARBA00022840"/>
    </source>
</evidence>
<keyword evidence="1" id="KW-0808">Transferase</keyword>
<dbReference type="CDD" id="cd14014">
    <property type="entry name" value="STKc_PknB_like"/>
    <property type="match status" value="1"/>
</dbReference>
<keyword evidence="6" id="KW-1133">Transmembrane helix</keyword>
<evidence type="ECO:0000256" key="1">
    <source>
        <dbReference type="ARBA" id="ARBA00022679"/>
    </source>
</evidence>
<dbReference type="InterPro" id="IPR008271">
    <property type="entry name" value="Ser/Thr_kinase_AS"/>
</dbReference>
<dbReference type="GO" id="GO:0004674">
    <property type="term" value="F:protein serine/threonine kinase activity"/>
    <property type="evidence" value="ECO:0007669"/>
    <property type="project" value="TreeGrafter"/>
</dbReference>
<name>A0A2P1PU92_9GAMM</name>
<dbReference type="AlphaFoldDB" id="A0A2P1PU92"/>
<evidence type="ECO:0000256" key="3">
    <source>
        <dbReference type="ARBA" id="ARBA00022777"/>
    </source>
</evidence>
<evidence type="ECO:0000256" key="2">
    <source>
        <dbReference type="ARBA" id="ARBA00022741"/>
    </source>
</evidence>
<dbReference type="InterPro" id="IPR019734">
    <property type="entry name" value="TPR_rpt"/>
</dbReference>
<feature type="transmembrane region" description="Helical" evidence="6">
    <location>
        <begin position="387"/>
        <end position="408"/>
    </location>
</feature>
<dbReference type="OrthoDB" id="9783151at2"/>
<dbReference type="SUPFAM" id="SSF48452">
    <property type="entry name" value="TPR-like"/>
    <property type="match status" value="3"/>
</dbReference>
<dbReference type="PANTHER" id="PTHR43289:SF34">
    <property type="entry name" value="SERINE_THREONINE-PROTEIN KINASE YBDM-RELATED"/>
    <property type="match status" value="1"/>
</dbReference>